<dbReference type="AlphaFoldDB" id="A0A328APC7"/>
<accession>A0A328APC7</accession>
<evidence type="ECO:0000313" key="2">
    <source>
        <dbReference type="Proteomes" id="UP000249725"/>
    </source>
</evidence>
<organism evidence="1 2">
    <name type="scientific">Phenylobacterium deserti</name>
    <dbReference type="NCBI Taxonomy" id="1914756"/>
    <lineage>
        <taxon>Bacteria</taxon>
        <taxon>Pseudomonadati</taxon>
        <taxon>Pseudomonadota</taxon>
        <taxon>Alphaproteobacteria</taxon>
        <taxon>Caulobacterales</taxon>
        <taxon>Caulobacteraceae</taxon>
        <taxon>Phenylobacterium</taxon>
    </lineage>
</organism>
<protein>
    <submittedName>
        <fullName evidence="1">Uncharacterized protein</fullName>
    </submittedName>
</protein>
<name>A0A328APC7_9CAUL</name>
<dbReference type="RefSeq" id="WP_111513174.1">
    <property type="nucleotide sequence ID" value="NZ_QFYR01000001.1"/>
</dbReference>
<dbReference type="Proteomes" id="UP000249725">
    <property type="component" value="Unassembled WGS sequence"/>
</dbReference>
<dbReference type="EMBL" id="QFYR01000001">
    <property type="protein sequence ID" value="RAK56810.1"/>
    <property type="molecule type" value="Genomic_DNA"/>
</dbReference>
<keyword evidence="2" id="KW-1185">Reference proteome</keyword>
<reference evidence="2" key="1">
    <citation type="submission" date="2018-05" db="EMBL/GenBank/DDBJ databases">
        <authorList>
            <person name="Li X."/>
        </authorList>
    </citation>
    <scope>NUCLEOTIDE SEQUENCE [LARGE SCALE GENOMIC DNA]</scope>
    <source>
        <strain evidence="2">YIM 73061</strain>
    </source>
</reference>
<sequence>MPPLSDLDVYRNLSGMAEQLERMEDEAASLVSQTALQTAAMTLRGVASAIYSHCLSDDDGAA</sequence>
<proteinExistence type="predicted"/>
<evidence type="ECO:0000313" key="1">
    <source>
        <dbReference type="EMBL" id="RAK56810.1"/>
    </source>
</evidence>
<gene>
    <name evidence="1" type="ORF">DJ018_02210</name>
</gene>
<comment type="caution">
    <text evidence="1">The sequence shown here is derived from an EMBL/GenBank/DDBJ whole genome shotgun (WGS) entry which is preliminary data.</text>
</comment>